<feature type="region of interest" description="Disordered" evidence="2">
    <location>
        <begin position="256"/>
        <end position="283"/>
    </location>
</feature>
<dbReference type="AlphaFoldDB" id="A0A3L6RJ90"/>
<feature type="compositionally biased region" description="Acidic residues" evidence="2">
    <location>
        <begin position="561"/>
        <end position="571"/>
    </location>
</feature>
<evidence type="ECO:0000313" key="4">
    <source>
        <dbReference type="Proteomes" id="UP000275267"/>
    </source>
</evidence>
<keyword evidence="4" id="KW-1185">Reference proteome</keyword>
<comment type="caution">
    <text evidence="3">The sequence shown here is derived from an EMBL/GenBank/DDBJ whole genome shotgun (WGS) entry which is preliminary data.</text>
</comment>
<feature type="compositionally biased region" description="Low complexity" evidence="2">
    <location>
        <begin position="256"/>
        <end position="281"/>
    </location>
</feature>
<dbReference type="Proteomes" id="UP000275267">
    <property type="component" value="Unassembled WGS sequence"/>
</dbReference>
<proteinExistence type="predicted"/>
<feature type="coiled-coil region" evidence="1">
    <location>
        <begin position="313"/>
        <end position="389"/>
    </location>
</feature>
<dbReference type="EMBL" id="PQIB02000008">
    <property type="protein sequence ID" value="RLN03775.1"/>
    <property type="molecule type" value="Genomic_DNA"/>
</dbReference>
<reference evidence="4" key="1">
    <citation type="journal article" date="2019" name="Nat. Commun.">
        <title>The genome of broomcorn millet.</title>
        <authorList>
            <person name="Zou C."/>
            <person name="Miki D."/>
            <person name="Li D."/>
            <person name="Tang Q."/>
            <person name="Xiao L."/>
            <person name="Rajput S."/>
            <person name="Deng P."/>
            <person name="Jia W."/>
            <person name="Huang R."/>
            <person name="Zhang M."/>
            <person name="Sun Y."/>
            <person name="Hu J."/>
            <person name="Fu X."/>
            <person name="Schnable P.S."/>
            <person name="Li F."/>
            <person name="Zhang H."/>
            <person name="Feng B."/>
            <person name="Zhu X."/>
            <person name="Liu R."/>
            <person name="Schnable J.C."/>
            <person name="Zhu J.-K."/>
            <person name="Zhang H."/>
        </authorList>
    </citation>
    <scope>NUCLEOTIDE SEQUENCE [LARGE SCALE GENOMIC DNA]</scope>
</reference>
<dbReference type="OrthoDB" id="719414at2759"/>
<dbReference type="Gene3D" id="1.10.287.1490">
    <property type="match status" value="1"/>
</dbReference>
<keyword evidence="1" id="KW-0175">Coiled coil</keyword>
<organism evidence="3 4">
    <name type="scientific">Panicum miliaceum</name>
    <name type="common">Proso millet</name>
    <name type="synonym">Broomcorn millet</name>
    <dbReference type="NCBI Taxonomy" id="4540"/>
    <lineage>
        <taxon>Eukaryota</taxon>
        <taxon>Viridiplantae</taxon>
        <taxon>Streptophyta</taxon>
        <taxon>Embryophyta</taxon>
        <taxon>Tracheophyta</taxon>
        <taxon>Spermatophyta</taxon>
        <taxon>Magnoliopsida</taxon>
        <taxon>Liliopsida</taxon>
        <taxon>Poales</taxon>
        <taxon>Poaceae</taxon>
        <taxon>PACMAD clade</taxon>
        <taxon>Panicoideae</taxon>
        <taxon>Panicodae</taxon>
        <taxon>Paniceae</taxon>
        <taxon>Panicinae</taxon>
        <taxon>Panicum</taxon>
        <taxon>Panicum sect. Panicum</taxon>
    </lineage>
</organism>
<name>A0A3L6RJ90_PANMI</name>
<gene>
    <name evidence="3" type="ORF">C2845_PM13G10910</name>
</gene>
<evidence type="ECO:0000256" key="2">
    <source>
        <dbReference type="SAM" id="MobiDB-lite"/>
    </source>
</evidence>
<evidence type="ECO:0000313" key="3">
    <source>
        <dbReference type="EMBL" id="RLN03775.1"/>
    </source>
</evidence>
<protein>
    <submittedName>
        <fullName evidence="3">Uncharacterized protein</fullName>
    </submittedName>
</protein>
<feature type="region of interest" description="Disordered" evidence="2">
    <location>
        <begin position="554"/>
        <end position="613"/>
    </location>
</feature>
<evidence type="ECO:0000256" key="1">
    <source>
        <dbReference type="SAM" id="Coils"/>
    </source>
</evidence>
<sequence>MAPKTERPRLPHTTELGASQVTNSLITSLVSQGYLRVGDGRAPPSGETSAHPRADEVIVFRDFFAAGLRIPVDPVFVEIFRLYKVHFQPKAVSAEGGPRNEYEKQYGCYNFVYQGTVFSLVTAYRNKWEDWTSFWFYHKVPLDSETGAHPLVVERFGNLPLACLNANVEDTPESEAFESMLWEVSKMFGIDPSSIGRRADVILGPETLTVFKAIKQKFGGAQSNRIFYAFEVEAPMRAAHINDVMKPHETVVLRAQASRSFDRSSSSSKTGGTGPKSAGATRAGPANVLRCAEDLAKKTLIATRCASRQLESQTSVLAEVASLKRKMAKLEEEKTALEGELNHEKTQLASAAEKSKGLEDQLVKSRAEASDAKTKLAASQEKCSKVKEKLNLIRGAIANGVEALLSEMPKFMSKYGLTPPELQVEGLDVNQFFDSLRTCLAMLDAGSKLRGDLTVVTARTLAASVCSLLPSDARSSPVITKAQLRTLRRYTFGWPSDKAMRPEKLPPLSKNIAKNFMESFFKGKGSELVHHKGLRIREQLQKTAEATVEEFFRDHKRMDTDSEESAPEDPADTVPEYPANAGADAEVVPDVHDTGADAPEGAALDGTSKAGEV</sequence>
<accession>A0A3L6RJ90</accession>